<keyword evidence="2" id="KW-1185">Reference proteome</keyword>
<proteinExistence type="predicted"/>
<reference evidence="1 2" key="1">
    <citation type="submission" date="2024-06" db="EMBL/GenBank/DDBJ databases">
        <title>The Natural Products Discovery Center: Release of the First 8490 Sequenced Strains for Exploring Actinobacteria Biosynthetic Diversity.</title>
        <authorList>
            <person name="Kalkreuter E."/>
            <person name="Kautsar S.A."/>
            <person name="Yang D."/>
            <person name="Bader C.D."/>
            <person name="Teijaro C.N."/>
            <person name="Fluegel L."/>
            <person name="Davis C.M."/>
            <person name="Simpson J.R."/>
            <person name="Lauterbach L."/>
            <person name="Steele A.D."/>
            <person name="Gui C."/>
            <person name="Meng S."/>
            <person name="Li G."/>
            <person name="Viehrig K."/>
            <person name="Ye F."/>
            <person name="Su P."/>
            <person name="Kiefer A.F."/>
            <person name="Nichols A."/>
            <person name="Cepeda A.J."/>
            <person name="Yan W."/>
            <person name="Fan B."/>
            <person name="Jiang Y."/>
            <person name="Adhikari A."/>
            <person name="Zheng C.-J."/>
            <person name="Schuster L."/>
            <person name="Cowan T.M."/>
            <person name="Smanski M.J."/>
            <person name="Chevrette M.G."/>
            <person name="De Carvalho L.P.S."/>
            <person name="Shen B."/>
        </authorList>
    </citation>
    <scope>NUCLEOTIDE SEQUENCE [LARGE SCALE GENOMIC DNA]</scope>
    <source>
        <strain evidence="1 2">NPDC053791</strain>
    </source>
</reference>
<dbReference type="Proteomes" id="UP001552479">
    <property type="component" value="Unassembled WGS sequence"/>
</dbReference>
<protein>
    <submittedName>
        <fullName evidence="1">Uncharacterized protein</fullName>
    </submittedName>
</protein>
<dbReference type="RefSeq" id="WP_366091101.1">
    <property type="nucleotide sequence ID" value="NZ_JBFASG010000081.1"/>
</dbReference>
<sequence length="135" mass="14821">MTIITNLEANIVPPPNLREKRFTWPEFDDNQMHCFLKANSTWTLNSLGRASFEGEATNAGSGSLFLIFERVDLLNKDGGVAGTLDNILEAGPKFRAFLGQDSRRTVTLQAIFDPAIFDRIAAATLVIHVSLPNAS</sequence>
<name>A0ABV3J6Q2_9ACTN</name>
<gene>
    <name evidence="1" type="ORF">AB0L03_35855</name>
</gene>
<evidence type="ECO:0000313" key="1">
    <source>
        <dbReference type="EMBL" id="MEV4928125.1"/>
    </source>
</evidence>
<organism evidence="1 2">
    <name type="scientific">Streptomyces roseoverticillatus</name>
    <dbReference type="NCBI Taxonomy" id="66429"/>
    <lineage>
        <taxon>Bacteria</taxon>
        <taxon>Bacillati</taxon>
        <taxon>Actinomycetota</taxon>
        <taxon>Actinomycetes</taxon>
        <taxon>Kitasatosporales</taxon>
        <taxon>Streptomycetaceae</taxon>
        <taxon>Streptomyces</taxon>
    </lineage>
</organism>
<comment type="caution">
    <text evidence="1">The sequence shown here is derived from an EMBL/GenBank/DDBJ whole genome shotgun (WGS) entry which is preliminary data.</text>
</comment>
<evidence type="ECO:0000313" key="2">
    <source>
        <dbReference type="Proteomes" id="UP001552479"/>
    </source>
</evidence>
<dbReference type="EMBL" id="JBFASG010000081">
    <property type="protein sequence ID" value="MEV4928125.1"/>
    <property type="molecule type" value="Genomic_DNA"/>
</dbReference>
<accession>A0ABV3J6Q2</accession>